<evidence type="ECO:0000313" key="1">
    <source>
        <dbReference type="EMBL" id="QHT24888.1"/>
    </source>
</evidence>
<accession>A0A6C0E7W8</accession>
<proteinExistence type="predicted"/>
<dbReference type="AlphaFoldDB" id="A0A6C0E7W8"/>
<reference evidence="1" key="1">
    <citation type="journal article" date="2020" name="Nature">
        <title>Giant virus diversity and host interactions through global metagenomics.</title>
        <authorList>
            <person name="Schulz F."/>
            <person name="Roux S."/>
            <person name="Paez-Espino D."/>
            <person name="Jungbluth S."/>
            <person name="Walsh D.A."/>
            <person name="Denef V.J."/>
            <person name="McMahon K.D."/>
            <person name="Konstantinidis K.T."/>
            <person name="Eloe-Fadrosh E.A."/>
            <person name="Kyrpides N.C."/>
            <person name="Woyke T."/>
        </authorList>
    </citation>
    <scope>NUCLEOTIDE SEQUENCE</scope>
    <source>
        <strain evidence="1">GVMAG-M-3300023179-150</strain>
    </source>
</reference>
<sequence>MFSLENIKKELGGLQIDWKTPVEFSQLLNYKSYREIPSKIKELGPPEFSFENLTSNSYIIIGSRQINKSFLKPNTPPEMDFFYLIKPKDNDNHIYISIGFSEPVYWYYSNDLNKLRGQVEELILSYNMVEGEDFMIRTYAFIGTEAIKNNNMIKIEERLLKSDYAESLLWGSYYSEYPFDRKKMVELSGSLFLKNLQEAMKQYENYYSVSTRTMYSKSTIKITKLNGIYSVMIKYHPLNFRHTSITYINNTLGRYYTEDLPIDVIMVLHDYAFVDYLNIIEHSKPKYEIAFQILDQILPSHENNHINRLISNVTLLCYTENDPISLNKLIKYKNHLSNLNH</sequence>
<organism evidence="1">
    <name type="scientific">viral metagenome</name>
    <dbReference type="NCBI Taxonomy" id="1070528"/>
    <lineage>
        <taxon>unclassified sequences</taxon>
        <taxon>metagenomes</taxon>
        <taxon>organismal metagenomes</taxon>
    </lineage>
</organism>
<dbReference type="EMBL" id="MN739750">
    <property type="protein sequence ID" value="QHT24888.1"/>
    <property type="molecule type" value="Genomic_DNA"/>
</dbReference>
<name>A0A6C0E7W8_9ZZZZ</name>
<protein>
    <submittedName>
        <fullName evidence="1">Uncharacterized protein</fullName>
    </submittedName>
</protein>